<dbReference type="InterPro" id="IPR011701">
    <property type="entry name" value="MFS"/>
</dbReference>
<evidence type="ECO:0000313" key="11">
    <source>
        <dbReference type="EMBL" id="ORC25043.1"/>
    </source>
</evidence>
<gene>
    <name evidence="11" type="ORF">A7979_08435</name>
</gene>
<dbReference type="OrthoDB" id="63984at2"/>
<feature type="region of interest" description="Disordered" evidence="8">
    <location>
        <begin position="200"/>
        <end position="221"/>
    </location>
</feature>
<dbReference type="EMBL" id="LXWF01000001">
    <property type="protein sequence ID" value="ORC25043.1"/>
    <property type="molecule type" value="Genomic_DNA"/>
</dbReference>
<accession>A0A1Y1RSE6</accession>
<proteinExistence type="inferred from homology"/>
<feature type="transmembrane region" description="Helical" evidence="9">
    <location>
        <begin position="55"/>
        <end position="75"/>
    </location>
</feature>
<evidence type="ECO:0000256" key="2">
    <source>
        <dbReference type="ARBA" id="ARBA00008335"/>
    </source>
</evidence>
<evidence type="ECO:0000256" key="3">
    <source>
        <dbReference type="ARBA" id="ARBA00022448"/>
    </source>
</evidence>
<name>A0A1Y1RSE6_9MICC</name>
<feature type="transmembrane region" description="Helical" evidence="9">
    <location>
        <begin position="327"/>
        <end position="351"/>
    </location>
</feature>
<evidence type="ECO:0000256" key="5">
    <source>
        <dbReference type="ARBA" id="ARBA00022692"/>
    </source>
</evidence>
<feature type="transmembrane region" description="Helical" evidence="9">
    <location>
        <begin position="235"/>
        <end position="256"/>
    </location>
</feature>
<keyword evidence="7 9" id="KW-0472">Membrane</keyword>
<evidence type="ECO:0000256" key="8">
    <source>
        <dbReference type="SAM" id="MobiDB-lite"/>
    </source>
</evidence>
<dbReference type="PANTHER" id="PTHR43271">
    <property type="entry name" value="BLL2771 PROTEIN"/>
    <property type="match status" value="1"/>
</dbReference>
<dbReference type="PROSITE" id="PS50850">
    <property type="entry name" value="MFS"/>
    <property type="match status" value="1"/>
</dbReference>
<feature type="transmembrane region" description="Helical" evidence="9">
    <location>
        <begin position="301"/>
        <end position="321"/>
    </location>
</feature>
<feature type="transmembrane region" description="Helical" evidence="9">
    <location>
        <begin position="87"/>
        <end position="108"/>
    </location>
</feature>
<feature type="domain" description="Major facilitator superfamily (MFS) profile" evidence="10">
    <location>
        <begin position="18"/>
        <end position="411"/>
    </location>
</feature>
<dbReference type="Gene3D" id="1.20.1250.20">
    <property type="entry name" value="MFS general substrate transporter like domains"/>
    <property type="match status" value="1"/>
</dbReference>
<dbReference type="GO" id="GO:0022857">
    <property type="term" value="F:transmembrane transporter activity"/>
    <property type="evidence" value="ECO:0007669"/>
    <property type="project" value="InterPro"/>
</dbReference>
<feature type="transmembrane region" description="Helical" evidence="9">
    <location>
        <begin position="114"/>
        <end position="131"/>
    </location>
</feature>
<feature type="transmembrane region" description="Helical" evidence="9">
    <location>
        <begin position="18"/>
        <end position="35"/>
    </location>
</feature>
<protein>
    <recommendedName>
        <fullName evidence="10">Major facilitator superfamily (MFS) profile domain-containing protein</fullName>
    </recommendedName>
</protein>
<comment type="caution">
    <text evidence="11">The sequence shown here is derived from an EMBL/GenBank/DDBJ whole genome shotgun (WGS) entry which is preliminary data.</text>
</comment>
<dbReference type="Pfam" id="PF07690">
    <property type="entry name" value="MFS_1"/>
    <property type="match status" value="1"/>
</dbReference>
<feature type="transmembrane region" description="Helical" evidence="9">
    <location>
        <begin position="143"/>
        <end position="164"/>
    </location>
</feature>
<keyword evidence="6 9" id="KW-1133">Transmembrane helix</keyword>
<dbReference type="AlphaFoldDB" id="A0A1Y1RSE6"/>
<dbReference type="InterPro" id="IPR036259">
    <property type="entry name" value="MFS_trans_sf"/>
</dbReference>
<dbReference type="CDD" id="cd17324">
    <property type="entry name" value="MFS_NepI_like"/>
    <property type="match status" value="1"/>
</dbReference>
<comment type="subcellular location">
    <subcellularLocation>
        <location evidence="1">Cell membrane</location>
        <topology evidence="1">Multi-pass membrane protein</topology>
    </subcellularLocation>
</comment>
<comment type="similarity">
    <text evidence="2">Belongs to the major facilitator superfamily.</text>
</comment>
<evidence type="ECO:0000256" key="4">
    <source>
        <dbReference type="ARBA" id="ARBA00022475"/>
    </source>
</evidence>
<evidence type="ECO:0000256" key="6">
    <source>
        <dbReference type="ARBA" id="ARBA00022989"/>
    </source>
</evidence>
<keyword evidence="4" id="KW-1003">Cell membrane</keyword>
<feature type="transmembrane region" description="Helical" evidence="9">
    <location>
        <begin position="268"/>
        <end position="289"/>
    </location>
</feature>
<evidence type="ECO:0000256" key="1">
    <source>
        <dbReference type="ARBA" id="ARBA00004651"/>
    </source>
</evidence>
<organism evidence="11 12">
    <name type="scientific">Rothia nasimurium</name>
    <dbReference type="NCBI Taxonomy" id="85336"/>
    <lineage>
        <taxon>Bacteria</taxon>
        <taxon>Bacillati</taxon>
        <taxon>Actinomycetota</taxon>
        <taxon>Actinomycetes</taxon>
        <taxon>Micrococcales</taxon>
        <taxon>Micrococcaceae</taxon>
        <taxon>Rothia</taxon>
    </lineage>
</organism>
<feature type="transmembrane region" description="Helical" evidence="9">
    <location>
        <begin position="387"/>
        <end position="407"/>
    </location>
</feature>
<keyword evidence="5 9" id="KW-0812">Transmembrane</keyword>
<dbReference type="Proteomes" id="UP000192359">
    <property type="component" value="Unassembled WGS sequence"/>
</dbReference>
<dbReference type="SUPFAM" id="SSF103473">
    <property type="entry name" value="MFS general substrate transporter"/>
    <property type="match status" value="1"/>
</dbReference>
<keyword evidence="3" id="KW-0813">Transport</keyword>
<dbReference type="RefSeq" id="WP_083090497.1">
    <property type="nucleotide sequence ID" value="NZ_LXWF01000001.1"/>
</dbReference>
<sequence length="411" mass="43039">MTGTFEGYRSGSREYRRLLIAMFAAGVATFAQLYSPQPLIPEIVRDLRVSADQAALTMSCATAGLALCTLFWAWAADRFGRIRTMTVAISGATVLGLLSPWVSLYPLMLTLRTLEGAFLGGVAGLAVAVIVSEAHLSVRTQAAGLYISGTSIGGLAGRVIAGPLSEVVPWRLAMFAVSLIGLIAAILFIVLMPPSHDRVAPTPTGQGLPPAPGGTGNQRGSTAHKTQQLFTSLPMLALFTAGFALMGSLVSIYNYIGFKLQAEPYNLSQLLLSLIFLMYLFGTFSSSFGARLAQRLGLKKVLLASCLIMVVGILLTLATALPVVIAGLAVLTTGFFAAHAIASGWSGSLAISAKTQATALYNSFYYAGSALVGWVTGLILTHTGWPATALTCAGLLLVSALFSALVLPNKD</sequence>
<feature type="transmembrane region" description="Helical" evidence="9">
    <location>
        <begin position="170"/>
        <end position="191"/>
    </location>
</feature>
<dbReference type="GO" id="GO:0005886">
    <property type="term" value="C:plasma membrane"/>
    <property type="evidence" value="ECO:0007669"/>
    <property type="project" value="UniProtKB-SubCell"/>
</dbReference>
<dbReference type="InterPro" id="IPR020846">
    <property type="entry name" value="MFS_dom"/>
</dbReference>
<feature type="transmembrane region" description="Helical" evidence="9">
    <location>
        <begin position="363"/>
        <end position="381"/>
    </location>
</feature>
<keyword evidence="12" id="KW-1185">Reference proteome</keyword>
<dbReference type="PANTHER" id="PTHR43271:SF1">
    <property type="entry name" value="INNER MEMBRANE TRANSPORT PROTEIN YNFM"/>
    <property type="match status" value="1"/>
</dbReference>
<evidence type="ECO:0000256" key="9">
    <source>
        <dbReference type="SAM" id="Phobius"/>
    </source>
</evidence>
<reference evidence="11 12" key="1">
    <citation type="submission" date="2016-05" db="EMBL/GenBank/DDBJ databases">
        <title>Draft genome sequence of a porcine commensal Rothia nasimurium.</title>
        <authorList>
            <person name="Gaiser R.A."/>
            <person name="Van Baarlen P."/>
            <person name="Wells J.M."/>
        </authorList>
    </citation>
    <scope>NUCLEOTIDE SEQUENCE [LARGE SCALE GENOMIC DNA]</scope>
    <source>
        <strain evidence="11 12">PT-32</strain>
    </source>
</reference>
<evidence type="ECO:0000313" key="12">
    <source>
        <dbReference type="Proteomes" id="UP000192359"/>
    </source>
</evidence>
<evidence type="ECO:0000259" key="10">
    <source>
        <dbReference type="PROSITE" id="PS50850"/>
    </source>
</evidence>
<evidence type="ECO:0000256" key="7">
    <source>
        <dbReference type="ARBA" id="ARBA00023136"/>
    </source>
</evidence>